<dbReference type="RefSeq" id="WP_080064631.1">
    <property type="nucleotide sequence ID" value="NZ_MZGX01000013.1"/>
</dbReference>
<protein>
    <submittedName>
        <fullName evidence="9">Subtilisin BL</fullName>
        <ecNumber evidence="9">3.4.21.62</ecNumber>
    </submittedName>
</protein>
<evidence type="ECO:0000259" key="8">
    <source>
        <dbReference type="Pfam" id="PF00082"/>
    </source>
</evidence>
<dbReference type="AlphaFoldDB" id="A0A1V4SJG2"/>
<dbReference type="STRING" id="48256.CLHUN_21970"/>
<dbReference type="EMBL" id="MZGX01000013">
    <property type="protein sequence ID" value="OPX43954.1"/>
    <property type="molecule type" value="Genomic_DNA"/>
</dbReference>
<evidence type="ECO:0000256" key="1">
    <source>
        <dbReference type="ARBA" id="ARBA00011073"/>
    </source>
</evidence>
<dbReference type="Proteomes" id="UP000191554">
    <property type="component" value="Unassembled WGS sequence"/>
</dbReference>
<proteinExistence type="inferred from homology"/>
<dbReference type="PANTHER" id="PTHR43806">
    <property type="entry name" value="PEPTIDASE S8"/>
    <property type="match status" value="1"/>
</dbReference>
<feature type="domain" description="Peptidase S8/S53" evidence="8">
    <location>
        <begin position="107"/>
        <end position="317"/>
    </location>
</feature>
<dbReference type="Gene3D" id="3.40.50.200">
    <property type="entry name" value="Peptidase S8/S53 domain"/>
    <property type="match status" value="1"/>
</dbReference>
<accession>A0A1V4SJG2</accession>
<feature type="active site" description="Charge relay system" evidence="5">
    <location>
        <position position="140"/>
    </location>
</feature>
<keyword evidence="2 5" id="KW-0645">Protease</keyword>
<feature type="active site" description="Charge relay system" evidence="5">
    <location>
        <position position="116"/>
    </location>
</feature>
<keyword evidence="10" id="KW-1185">Reference proteome</keyword>
<keyword evidence="7" id="KW-0732">Signal</keyword>
<keyword evidence="4 5" id="KW-0720">Serine protease</keyword>
<name>A0A1V4SJG2_RUMHU</name>
<dbReference type="PROSITE" id="PS51892">
    <property type="entry name" value="SUBTILASE"/>
    <property type="match status" value="1"/>
</dbReference>
<feature type="active site" description="Charge relay system" evidence="5">
    <location>
        <position position="271"/>
    </location>
</feature>
<evidence type="ECO:0000256" key="4">
    <source>
        <dbReference type="ARBA" id="ARBA00022825"/>
    </source>
</evidence>
<evidence type="ECO:0000256" key="3">
    <source>
        <dbReference type="ARBA" id="ARBA00022801"/>
    </source>
</evidence>
<dbReference type="InterPro" id="IPR036852">
    <property type="entry name" value="Peptidase_S8/S53_dom_sf"/>
</dbReference>
<organism evidence="9 10">
    <name type="scientific">Ruminiclostridium hungatei</name>
    <name type="common">Clostridium hungatei</name>
    <dbReference type="NCBI Taxonomy" id="48256"/>
    <lineage>
        <taxon>Bacteria</taxon>
        <taxon>Bacillati</taxon>
        <taxon>Bacillota</taxon>
        <taxon>Clostridia</taxon>
        <taxon>Eubacteriales</taxon>
        <taxon>Oscillospiraceae</taxon>
        <taxon>Ruminiclostridium</taxon>
    </lineage>
</organism>
<dbReference type="PANTHER" id="PTHR43806:SF11">
    <property type="entry name" value="CEREVISIN-RELATED"/>
    <property type="match status" value="1"/>
</dbReference>
<dbReference type="SUPFAM" id="SSF52743">
    <property type="entry name" value="Subtilisin-like"/>
    <property type="match status" value="1"/>
</dbReference>
<dbReference type="OrthoDB" id="1864213at2"/>
<dbReference type="EC" id="3.4.21.62" evidence="9"/>
<evidence type="ECO:0000256" key="2">
    <source>
        <dbReference type="ARBA" id="ARBA00022670"/>
    </source>
</evidence>
<dbReference type="InterPro" id="IPR000209">
    <property type="entry name" value="Peptidase_S8/S53_dom"/>
</dbReference>
<evidence type="ECO:0000313" key="9">
    <source>
        <dbReference type="EMBL" id="OPX43954.1"/>
    </source>
</evidence>
<feature type="compositionally biased region" description="Basic and acidic residues" evidence="6">
    <location>
        <begin position="45"/>
        <end position="66"/>
    </location>
</feature>
<sequence length="1241" mass="130954">MRKIRSIIAAILVGSMVLGFSPGAQSIAGAQNPTGQSRAVTATSHPEHEGVCTQPHEGEEMHRQENECTNGHLPDCAHEPGLPREHEREYEHEHNLGTECEVESTSGHGVKIAIFDSGISDVDTSGGVSFAQDREITSSHGNTVAAVIKEIVPAAKLYDVRILNNNNEGTYSSFAQGVDWAVKENIDIISLSCVGFEASAILEAALKKAEENNILVIAAAGNGASNEPAFPAAYPTVISVGALDEKSEIADYSNYGELVDIYAFASQEGTSYSTGQVTAAAAKYLEINPFISSRELRSLMTDGKEKKSIVSDRAGNGILHAAATCAHTFNGSYTTTKDATCTAAGTKVGKCTKCGATVSTVSIPALGHSYGSWTTTKSATCTSDGSKKRTCSRCSGTETQTISATGHTFSGSYTTTKEPTCTATGTKVGKCTKCGGTVSTVTLDALGHSFGSWTTTVAATCTTNGTQKRTCSRSGCTASESKSIAATGHTFNGSYTTTKEPTCTATGTKAGKCSKCGGTVSTVTLDALGHSLGSWTTTVAATCTTDGTQKRTCTRSGCTVSESKSIAATGHTFNGSYTTTKEPTCTATGTKAGKCTKCGGTVSTVTLDALGHSYGSWSTTVSPTCTSAGTQRRSCTRSGCYSSESTSVSATGHTFNGSYTTIKEPTCAEAGTKVGRCTTCNAVVSTVSIPPLATAHSFNGSYTTTREATCTTTGTKVGKCINCGTTVSTVTIPVLGHAYGPWTTTRAAACTTEGSQKRSCTRSGCTSTETGSIAATGHTFNGSYTTTKEPTCTEEGTKVGRCTTCNAVVSTVSIAPLATAHTFNGSYITTKEPTCTQTGTKVGKCTRCGETVSTVTLDKLGHFFGPWETTRAATCMTLGIQERRCTREGCLVPESKILPEADHTFNGNYIVTKDATCTETGVQEARCAICEKVLSTEVIPSGSTAEKGHDYVYVLTVAPTATRNGIETGKCKVCQKVHTRLVNKVSEQNYTYDLLPADSQSPYGYVNFNGVRYPISVDQAFTGIPTIDKARTVIAEINKDKTHFSWTSFIGGFSLTDDYNDFHEAGAYVSGGFVLFTDVLRQLADSLETSYYSIIISEATDGTDYGASIRVGSSTYKDKVESMGTGKDISLYQLIKAAGGTTYFFTNNAEKLYEYVTGEEGDILTLYDVVISLDPHREGGKYTENLYVNSSGQIVRHLIPFTNDKMYLAKVTALGFSYEKLMDVSYLVNPLDSRFVGPLIK</sequence>
<evidence type="ECO:0000313" key="10">
    <source>
        <dbReference type="Proteomes" id="UP000191554"/>
    </source>
</evidence>
<evidence type="ECO:0000256" key="5">
    <source>
        <dbReference type="PROSITE-ProRule" id="PRU01240"/>
    </source>
</evidence>
<gene>
    <name evidence="9" type="ORF">CLHUN_21970</name>
</gene>
<comment type="similarity">
    <text evidence="1 5">Belongs to the peptidase S8 family.</text>
</comment>
<dbReference type="GO" id="GO:0006508">
    <property type="term" value="P:proteolysis"/>
    <property type="evidence" value="ECO:0007669"/>
    <property type="project" value="UniProtKB-KW"/>
</dbReference>
<feature type="region of interest" description="Disordered" evidence="6">
    <location>
        <begin position="29"/>
        <end position="74"/>
    </location>
</feature>
<comment type="caution">
    <text evidence="9">The sequence shown here is derived from an EMBL/GenBank/DDBJ whole genome shotgun (WGS) entry which is preliminary data.</text>
</comment>
<keyword evidence="3 5" id="KW-0378">Hydrolase</keyword>
<dbReference type="InterPro" id="IPR050131">
    <property type="entry name" value="Peptidase_S8_subtilisin-like"/>
</dbReference>
<feature type="signal peptide" evidence="7">
    <location>
        <begin position="1"/>
        <end position="26"/>
    </location>
</feature>
<feature type="compositionally biased region" description="Polar residues" evidence="6">
    <location>
        <begin position="29"/>
        <end position="44"/>
    </location>
</feature>
<feature type="chain" id="PRO_5038726469" evidence="7">
    <location>
        <begin position="27"/>
        <end position="1241"/>
    </location>
</feature>
<reference evidence="9 10" key="1">
    <citation type="submission" date="2017-03" db="EMBL/GenBank/DDBJ databases">
        <title>Genome sequence of Clostridium hungatei DSM 14427.</title>
        <authorList>
            <person name="Poehlein A."/>
            <person name="Daniel R."/>
        </authorList>
    </citation>
    <scope>NUCLEOTIDE SEQUENCE [LARGE SCALE GENOMIC DNA]</scope>
    <source>
        <strain evidence="9 10">DSM 14427</strain>
    </source>
</reference>
<evidence type="ECO:0000256" key="6">
    <source>
        <dbReference type="SAM" id="MobiDB-lite"/>
    </source>
</evidence>
<evidence type="ECO:0000256" key="7">
    <source>
        <dbReference type="SAM" id="SignalP"/>
    </source>
</evidence>
<dbReference type="Pfam" id="PF00082">
    <property type="entry name" value="Peptidase_S8"/>
    <property type="match status" value="1"/>
</dbReference>
<dbReference type="GO" id="GO:0004252">
    <property type="term" value="F:serine-type endopeptidase activity"/>
    <property type="evidence" value="ECO:0007669"/>
    <property type="project" value="UniProtKB-UniRule"/>
</dbReference>